<keyword evidence="3" id="KW-1185">Reference proteome</keyword>
<dbReference type="InterPro" id="IPR054344">
    <property type="entry name" value="TY-Chap_N"/>
</dbReference>
<dbReference type="EMBL" id="BAAAUV010000029">
    <property type="protein sequence ID" value="GAA3236115.1"/>
    <property type="molecule type" value="Genomic_DNA"/>
</dbReference>
<evidence type="ECO:0000313" key="3">
    <source>
        <dbReference type="Proteomes" id="UP001501237"/>
    </source>
</evidence>
<reference evidence="3" key="1">
    <citation type="journal article" date="2019" name="Int. J. Syst. Evol. Microbiol.">
        <title>The Global Catalogue of Microorganisms (GCM) 10K type strain sequencing project: providing services to taxonomists for standard genome sequencing and annotation.</title>
        <authorList>
            <consortium name="The Broad Institute Genomics Platform"/>
            <consortium name="The Broad Institute Genome Sequencing Center for Infectious Disease"/>
            <person name="Wu L."/>
            <person name="Ma J."/>
        </authorList>
    </citation>
    <scope>NUCLEOTIDE SEQUENCE [LARGE SCALE GENOMIC DNA]</scope>
    <source>
        <strain evidence="3">JCM 9377</strain>
    </source>
</reference>
<dbReference type="Proteomes" id="UP001501237">
    <property type="component" value="Unassembled WGS sequence"/>
</dbReference>
<name>A0ABP6QL31_9ACTN</name>
<comment type="caution">
    <text evidence="2">The sequence shown here is derived from an EMBL/GenBank/DDBJ whole genome shotgun (WGS) entry which is preliminary data.</text>
</comment>
<evidence type="ECO:0000259" key="1">
    <source>
        <dbReference type="Pfam" id="PF22552"/>
    </source>
</evidence>
<proteinExistence type="predicted"/>
<accession>A0ABP6QL31</accession>
<feature type="domain" description="TY-Chap N-terminal" evidence="1">
    <location>
        <begin position="45"/>
        <end position="147"/>
    </location>
</feature>
<sequence>MEALPQRPTEIVRGLGSDPSRRSGILQWFGVGILDLGRRLPPAPEAPLTVRDRHDPRRDVTIEAGARNGLHLETPGLRFPAGRGAPLGFTALDEQRLRSAGWQSPPAEASEPRWWAELEGPPDVDSVACVIGVALHEVQCVGRAADLEYRPGDAP</sequence>
<dbReference type="RefSeq" id="WP_344837210.1">
    <property type="nucleotide sequence ID" value="NZ_BAAAUV010000029.1"/>
</dbReference>
<protein>
    <recommendedName>
        <fullName evidence="1">TY-Chap N-terminal domain-containing protein</fullName>
    </recommendedName>
</protein>
<organism evidence="2 3">
    <name type="scientific">Actinocorallia longicatena</name>
    <dbReference type="NCBI Taxonomy" id="111803"/>
    <lineage>
        <taxon>Bacteria</taxon>
        <taxon>Bacillati</taxon>
        <taxon>Actinomycetota</taxon>
        <taxon>Actinomycetes</taxon>
        <taxon>Streptosporangiales</taxon>
        <taxon>Thermomonosporaceae</taxon>
        <taxon>Actinocorallia</taxon>
    </lineage>
</organism>
<dbReference type="Pfam" id="PF22552">
    <property type="entry name" value="TY-Chap3"/>
    <property type="match status" value="1"/>
</dbReference>
<evidence type="ECO:0000313" key="2">
    <source>
        <dbReference type="EMBL" id="GAA3236115.1"/>
    </source>
</evidence>
<gene>
    <name evidence="2" type="ORF">GCM10010468_70210</name>
</gene>